<reference evidence="1" key="1">
    <citation type="submission" date="2018-02" db="EMBL/GenBank/DDBJ databases">
        <title>Rhizophora mucronata_Transcriptome.</title>
        <authorList>
            <person name="Meera S.P."/>
            <person name="Sreeshan A."/>
            <person name="Augustine A."/>
        </authorList>
    </citation>
    <scope>NUCLEOTIDE SEQUENCE</scope>
    <source>
        <tissue evidence="1">Leaf</tissue>
    </source>
</reference>
<name>A0A2P2KZI3_RHIMU</name>
<dbReference type="AlphaFoldDB" id="A0A2P2KZI3"/>
<proteinExistence type="predicted"/>
<accession>A0A2P2KZI3</accession>
<sequence length="50" mass="5791">MLVVFGLSAIRGEVGLPVHQEESKWSKVSCYWKEDSRGMFDFSLMFHLIV</sequence>
<dbReference type="EMBL" id="GGEC01030638">
    <property type="protein sequence ID" value="MBX11122.1"/>
    <property type="molecule type" value="Transcribed_RNA"/>
</dbReference>
<organism evidence="1">
    <name type="scientific">Rhizophora mucronata</name>
    <name type="common">Asiatic mangrove</name>
    <dbReference type="NCBI Taxonomy" id="61149"/>
    <lineage>
        <taxon>Eukaryota</taxon>
        <taxon>Viridiplantae</taxon>
        <taxon>Streptophyta</taxon>
        <taxon>Embryophyta</taxon>
        <taxon>Tracheophyta</taxon>
        <taxon>Spermatophyta</taxon>
        <taxon>Magnoliopsida</taxon>
        <taxon>eudicotyledons</taxon>
        <taxon>Gunneridae</taxon>
        <taxon>Pentapetalae</taxon>
        <taxon>rosids</taxon>
        <taxon>fabids</taxon>
        <taxon>Malpighiales</taxon>
        <taxon>Rhizophoraceae</taxon>
        <taxon>Rhizophora</taxon>
    </lineage>
</organism>
<protein>
    <submittedName>
        <fullName evidence="1">Uncharacterized protein</fullName>
    </submittedName>
</protein>
<evidence type="ECO:0000313" key="1">
    <source>
        <dbReference type="EMBL" id="MBX11122.1"/>
    </source>
</evidence>